<accession>X1MEL4</accession>
<dbReference type="InterPro" id="IPR025824">
    <property type="entry name" value="OB-fold_nuc-bd_dom"/>
</dbReference>
<gene>
    <name evidence="2" type="ORF">S06H3_23156</name>
</gene>
<dbReference type="GO" id="GO:0009318">
    <property type="term" value="C:exodeoxyribonuclease VII complex"/>
    <property type="evidence" value="ECO:0007669"/>
    <property type="project" value="InterPro"/>
</dbReference>
<dbReference type="InterPro" id="IPR003753">
    <property type="entry name" value="Exonuc_VII_L"/>
</dbReference>
<dbReference type="PANTHER" id="PTHR30008">
    <property type="entry name" value="EXODEOXYRIBONUCLEASE 7 LARGE SUBUNIT"/>
    <property type="match status" value="1"/>
</dbReference>
<dbReference type="AlphaFoldDB" id="X1MEL4"/>
<dbReference type="GO" id="GO:0006308">
    <property type="term" value="P:DNA catabolic process"/>
    <property type="evidence" value="ECO:0007669"/>
    <property type="project" value="InterPro"/>
</dbReference>
<feature type="domain" description="OB-fold nucleic acid binding" evidence="1">
    <location>
        <begin position="10"/>
        <end position="84"/>
    </location>
</feature>
<evidence type="ECO:0000259" key="1">
    <source>
        <dbReference type="Pfam" id="PF13742"/>
    </source>
</evidence>
<dbReference type="CDD" id="cd04489">
    <property type="entry name" value="ExoVII_LU_OBF"/>
    <property type="match status" value="1"/>
</dbReference>
<reference evidence="2" key="1">
    <citation type="journal article" date="2014" name="Front. Microbiol.">
        <title>High frequency of phylogenetically diverse reductive dehalogenase-homologous genes in deep subseafloor sedimentary metagenomes.</title>
        <authorList>
            <person name="Kawai M."/>
            <person name="Futagami T."/>
            <person name="Toyoda A."/>
            <person name="Takaki Y."/>
            <person name="Nishi S."/>
            <person name="Hori S."/>
            <person name="Arai W."/>
            <person name="Tsubouchi T."/>
            <person name="Morono Y."/>
            <person name="Uchiyama I."/>
            <person name="Ito T."/>
            <person name="Fujiyama A."/>
            <person name="Inagaki F."/>
            <person name="Takami H."/>
        </authorList>
    </citation>
    <scope>NUCLEOTIDE SEQUENCE</scope>
    <source>
        <strain evidence="2">Expedition CK06-06</strain>
    </source>
</reference>
<dbReference type="GO" id="GO:0003676">
    <property type="term" value="F:nucleic acid binding"/>
    <property type="evidence" value="ECO:0007669"/>
    <property type="project" value="InterPro"/>
</dbReference>
<comment type="caution">
    <text evidence="2">The sequence shown here is derived from an EMBL/GenBank/DDBJ whole genome shotgun (WGS) entry which is preliminary data.</text>
</comment>
<organism evidence="2">
    <name type="scientific">marine sediment metagenome</name>
    <dbReference type="NCBI Taxonomy" id="412755"/>
    <lineage>
        <taxon>unclassified sequences</taxon>
        <taxon>metagenomes</taxon>
        <taxon>ecological metagenomes</taxon>
    </lineage>
</organism>
<protein>
    <recommendedName>
        <fullName evidence="1">OB-fold nucleic acid binding domain-containing protein</fullName>
    </recommendedName>
</protein>
<dbReference type="GO" id="GO:0008855">
    <property type="term" value="F:exodeoxyribonuclease VII activity"/>
    <property type="evidence" value="ECO:0007669"/>
    <property type="project" value="InterPro"/>
</dbReference>
<feature type="non-terminal residue" evidence="2">
    <location>
        <position position="88"/>
    </location>
</feature>
<dbReference type="PANTHER" id="PTHR30008:SF0">
    <property type="entry name" value="EXODEOXYRIBONUCLEASE 7 LARGE SUBUNIT"/>
    <property type="match status" value="1"/>
</dbReference>
<dbReference type="EMBL" id="BARV01012530">
    <property type="protein sequence ID" value="GAI04819.1"/>
    <property type="molecule type" value="Genomic_DNA"/>
</dbReference>
<sequence>MNRTIRPIELIVQGEIGEKIGNYPHGSYFDLLDKKGEAVLHCLIWKNNLEKANIELKKGKEVKILGYSEIYKKSGDFKIIVRNISVVG</sequence>
<evidence type="ECO:0000313" key="2">
    <source>
        <dbReference type="EMBL" id="GAI04819.1"/>
    </source>
</evidence>
<proteinExistence type="predicted"/>
<name>X1MEL4_9ZZZZ</name>
<dbReference type="Pfam" id="PF13742">
    <property type="entry name" value="tRNA_anti_2"/>
    <property type="match status" value="1"/>
</dbReference>